<feature type="transmembrane region" description="Helical" evidence="9">
    <location>
        <begin position="21"/>
        <end position="44"/>
    </location>
</feature>
<dbReference type="GO" id="GO:0034040">
    <property type="term" value="F:ATPase-coupled lipid transmembrane transporter activity"/>
    <property type="evidence" value="ECO:0007669"/>
    <property type="project" value="TreeGrafter"/>
</dbReference>
<reference evidence="12 13" key="1">
    <citation type="submission" date="2019-03" db="EMBL/GenBank/DDBJ databases">
        <title>Genomic Encyclopedia of Type Strains, Phase IV (KMG-IV): sequencing the most valuable type-strain genomes for metagenomic binning, comparative biology and taxonomic classification.</title>
        <authorList>
            <person name="Goeker M."/>
        </authorList>
    </citation>
    <scope>NUCLEOTIDE SEQUENCE [LARGE SCALE GENOMIC DNA]</scope>
    <source>
        <strain evidence="12 13">DSM 15505</strain>
    </source>
</reference>
<feature type="domain" description="ABC transmembrane type-1" evidence="11">
    <location>
        <begin position="20"/>
        <end position="298"/>
    </location>
</feature>
<proteinExistence type="predicted"/>
<dbReference type="PANTHER" id="PTHR24221">
    <property type="entry name" value="ATP-BINDING CASSETTE SUB-FAMILY B"/>
    <property type="match status" value="1"/>
</dbReference>
<dbReference type="Proteomes" id="UP000295830">
    <property type="component" value="Unassembled WGS sequence"/>
</dbReference>
<dbReference type="Pfam" id="PF00664">
    <property type="entry name" value="ABC_membrane"/>
    <property type="match status" value="1"/>
</dbReference>
<dbReference type="SMART" id="SM00382">
    <property type="entry name" value="AAA"/>
    <property type="match status" value="1"/>
</dbReference>
<feature type="transmembrane region" description="Helical" evidence="9">
    <location>
        <begin position="155"/>
        <end position="173"/>
    </location>
</feature>
<keyword evidence="8 9" id="KW-0472">Membrane</keyword>
<organism evidence="12 13">
    <name type="scientific">Halospina denitrificans</name>
    <dbReference type="NCBI Taxonomy" id="332522"/>
    <lineage>
        <taxon>Bacteria</taxon>
        <taxon>Pseudomonadati</taxon>
        <taxon>Pseudomonadota</taxon>
        <taxon>Gammaproteobacteria</taxon>
        <taxon>Halospina</taxon>
    </lineage>
</organism>
<evidence type="ECO:0000259" key="10">
    <source>
        <dbReference type="PROSITE" id="PS50893"/>
    </source>
</evidence>
<dbReference type="GO" id="GO:0005524">
    <property type="term" value="F:ATP binding"/>
    <property type="evidence" value="ECO:0007669"/>
    <property type="project" value="UniProtKB-KW"/>
</dbReference>
<evidence type="ECO:0000256" key="8">
    <source>
        <dbReference type="ARBA" id="ARBA00023136"/>
    </source>
</evidence>
<comment type="caution">
    <text evidence="12">The sequence shown here is derived from an EMBL/GenBank/DDBJ whole genome shotgun (WGS) entry which is preliminary data.</text>
</comment>
<dbReference type="GO" id="GO:0005886">
    <property type="term" value="C:plasma membrane"/>
    <property type="evidence" value="ECO:0007669"/>
    <property type="project" value="UniProtKB-SubCell"/>
</dbReference>
<keyword evidence="13" id="KW-1185">Reference proteome</keyword>
<dbReference type="InterPro" id="IPR017871">
    <property type="entry name" value="ABC_transporter-like_CS"/>
</dbReference>
<keyword evidence="6" id="KW-0067">ATP-binding</keyword>
<dbReference type="PANTHER" id="PTHR24221:SF654">
    <property type="entry name" value="ATP-BINDING CASSETTE SUB-FAMILY B MEMBER 6"/>
    <property type="match status" value="1"/>
</dbReference>
<accession>A0A4R7K1S8</accession>
<evidence type="ECO:0000259" key="11">
    <source>
        <dbReference type="PROSITE" id="PS50929"/>
    </source>
</evidence>
<dbReference type="PROSITE" id="PS50929">
    <property type="entry name" value="ABC_TM1F"/>
    <property type="match status" value="1"/>
</dbReference>
<dbReference type="GO" id="GO:0016887">
    <property type="term" value="F:ATP hydrolysis activity"/>
    <property type="evidence" value="ECO:0007669"/>
    <property type="project" value="InterPro"/>
</dbReference>
<keyword evidence="2" id="KW-0813">Transport</keyword>
<dbReference type="Gene3D" id="3.40.50.300">
    <property type="entry name" value="P-loop containing nucleotide triphosphate hydrolases"/>
    <property type="match status" value="1"/>
</dbReference>
<evidence type="ECO:0000256" key="7">
    <source>
        <dbReference type="ARBA" id="ARBA00022989"/>
    </source>
</evidence>
<keyword evidence="7 9" id="KW-1133">Transmembrane helix</keyword>
<evidence type="ECO:0000256" key="6">
    <source>
        <dbReference type="ARBA" id="ARBA00022840"/>
    </source>
</evidence>
<evidence type="ECO:0000313" key="13">
    <source>
        <dbReference type="Proteomes" id="UP000295830"/>
    </source>
</evidence>
<sequence>MTTFRKILALLSPKERRRGALVMAMVILMAIMETVGVAAIMPFLSVMGDPEAVENTPYLLATYNFFGFQSKQGFLMALGIGAFCIVLIGAAVRIVTTYAINRYAQMRRHSVGERLLETYLRQPYAFFLNRHSGDMAKSILSEVDQLIMNVIKPGFDAIAYSVVALAIILFLIIQDPWLALGVGVVIGGSYLMIFGVVQKHLTKIGKERAISNKERFTAAGEALGGIKDIKLLGREQAYLTRFRPSSARFSRHQATNATLAEVPRYFIEAIGVGGVIVLALLLMARNDNVGQALPVLGLYAFAGYKLLPAAQRIYQGFAKLRFGAAAVDEIYSDLSEREALAEIRNLPNDRLEANNAITLNNLSFTYPAADTPALNSINLTVPVGSAIGLVGGTGAGKTTLVDLILGLLRPTEGQLEVDDTPITDENLRQWQASLGYVPQDIFLVDATVAENIALGIPKAKIDHQKVEECARMAQVHEFIINQMPQQYETEVGERGVRLSGGQRQRIGIARALYHDPAILVFDEATSALDNATEKAVMDAVNALSHDKTIIMIAHRLSTVEKCDQIVLLEQGGITAKGTYNELLNNSAAFQKMAV</sequence>
<dbReference type="InterPro" id="IPR011527">
    <property type="entry name" value="ABC1_TM_dom"/>
</dbReference>
<evidence type="ECO:0000256" key="4">
    <source>
        <dbReference type="ARBA" id="ARBA00022692"/>
    </source>
</evidence>
<keyword evidence="5" id="KW-0547">Nucleotide-binding</keyword>
<dbReference type="OrthoDB" id="9806127at2"/>
<dbReference type="RefSeq" id="WP_133735527.1">
    <property type="nucleotide sequence ID" value="NZ_SOAX01000002.1"/>
</dbReference>
<dbReference type="SUPFAM" id="SSF52540">
    <property type="entry name" value="P-loop containing nucleoside triphosphate hydrolases"/>
    <property type="match status" value="1"/>
</dbReference>
<dbReference type="PROSITE" id="PS00211">
    <property type="entry name" value="ABC_TRANSPORTER_1"/>
    <property type="match status" value="1"/>
</dbReference>
<evidence type="ECO:0000313" key="12">
    <source>
        <dbReference type="EMBL" id="TDT43459.1"/>
    </source>
</evidence>
<feature type="domain" description="ABC transporter" evidence="10">
    <location>
        <begin position="357"/>
        <end position="594"/>
    </location>
</feature>
<feature type="transmembrane region" description="Helical" evidence="9">
    <location>
        <begin position="74"/>
        <end position="100"/>
    </location>
</feature>
<protein>
    <submittedName>
        <fullName evidence="12">ABC-type bacteriocin/lantibiotic exporter with double-glycine peptidase domain</fullName>
    </submittedName>
</protein>
<dbReference type="GO" id="GO:0140359">
    <property type="term" value="F:ABC-type transporter activity"/>
    <property type="evidence" value="ECO:0007669"/>
    <property type="project" value="InterPro"/>
</dbReference>
<evidence type="ECO:0000256" key="2">
    <source>
        <dbReference type="ARBA" id="ARBA00022448"/>
    </source>
</evidence>
<dbReference type="SUPFAM" id="SSF90123">
    <property type="entry name" value="ABC transporter transmembrane region"/>
    <property type="match status" value="1"/>
</dbReference>
<dbReference type="InterPro" id="IPR003439">
    <property type="entry name" value="ABC_transporter-like_ATP-bd"/>
</dbReference>
<feature type="transmembrane region" description="Helical" evidence="9">
    <location>
        <begin position="179"/>
        <end position="197"/>
    </location>
</feature>
<dbReference type="InterPro" id="IPR036640">
    <property type="entry name" value="ABC1_TM_sf"/>
</dbReference>
<name>A0A4R7K1S8_9GAMM</name>
<evidence type="ECO:0000256" key="9">
    <source>
        <dbReference type="SAM" id="Phobius"/>
    </source>
</evidence>
<dbReference type="AlphaFoldDB" id="A0A4R7K1S8"/>
<keyword evidence="3" id="KW-1003">Cell membrane</keyword>
<gene>
    <name evidence="12" type="ORF">DES49_1276</name>
</gene>
<dbReference type="Pfam" id="PF00005">
    <property type="entry name" value="ABC_tran"/>
    <property type="match status" value="1"/>
</dbReference>
<comment type="subcellular location">
    <subcellularLocation>
        <location evidence="1">Cell membrane</location>
        <topology evidence="1">Multi-pass membrane protein</topology>
    </subcellularLocation>
</comment>
<dbReference type="Gene3D" id="1.20.1560.10">
    <property type="entry name" value="ABC transporter type 1, transmembrane domain"/>
    <property type="match status" value="1"/>
</dbReference>
<dbReference type="InterPro" id="IPR027417">
    <property type="entry name" value="P-loop_NTPase"/>
</dbReference>
<evidence type="ECO:0000256" key="1">
    <source>
        <dbReference type="ARBA" id="ARBA00004651"/>
    </source>
</evidence>
<evidence type="ECO:0000256" key="3">
    <source>
        <dbReference type="ARBA" id="ARBA00022475"/>
    </source>
</evidence>
<feature type="transmembrane region" description="Helical" evidence="9">
    <location>
        <begin position="265"/>
        <end position="283"/>
    </location>
</feature>
<dbReference type="InterPro" id="IPR039421">
    <property type="entry name" value="Type_1_exporter"/>
</dbReference>
<dbReference type="InterPro" id="IPR003593">
    <property type="entry name" value="AAA+_ATPase"/>
</dbReference>
<dbReference type="EMBL" id="SOAX01000002">
    <property type="protein sequence ID" value="TDT43459.1"/>
    <property type="molecule type" value="Genomic_DNA"/>
</dbReference>
<dbReference type="PROSITE" id="PS50893">
    <property type="entry name" value="ABC_TRANSPORTER_2"/>
    <property type="match status" value="1"/>
</dbReference>
<dbReference type="FunFam" id="3.40.50.300:FF:000221">
    <property type="entry name" value="Multidrug ABC transporter ATP-binding protein"/>
    <property type="match status" value="1"/>
</dbReference>
<evidence type="ECO:0000256" key="5">
    <source>
        <dbReference type="ARBA" id="ARBA00022741"/>
    </source>
</evidence>
<keyword evidence="4 9" id="KW-0812">Transmembrane</keyword>